<feature type="transmembrane region" description="Helical" evidence="3">
    <location>
        <begin position="371"/>
        <end position="390"/>
    </location>
</feature>
<sequence>MLENNPTLKIIESISSNKDLGVIIRKLSLLDRDLYILYVQEITDRNSLSSNIIKPILENKNSSNLDIKNIANSIIYVDNIFIDNDENIILDYILKGNSIVLSTNEKQYIVANTIKIEKRNVEKPELQSAIKAPRDAFTENFEGNLSLIRYRIKDPNLMVHKTTVGIRSKTSIAVIYIKDVADNTIVNEVINRINSISIDGVMESGYIQKLLTKNNSTLFPQTGISERSESACHNILNGKICIIVEGGNLPIVLPQTFWDFIDTGDDHYKNTYFAAFIKILRSISLFMSITLSALYIAVVSFHPDILPPQYILTLAKSRGTVPANSFLEAFIMETIAEILKEASLRLPSQIASTIGIVGTIVIGQASITAGLVSPLMLIIVSLSTMTSFIVPDYTITNSLRVLKFMLIFITASFGLLGLIIGITFIIINLVSTTSFGVPYTSPFIPLNFKDIKNYFLSDIKSINKRPHYASMKNRKRK</sequence>
<feature type="transmembrane region" description="Helical" evidence="3">
    <location>
        <begin position="402"/>
        <end position="427"/>
    </location>
</feature>
<comment type="caution">
    <text evidence="4">The sequence shown here is derived from an EMBL/GenBank/DDBJ whole genome shotgun (WGS) entry which is preliminary data.</text>
</comment>
<name>A0A923EB64_CLOTT</name>
<feature type="transmembrane region" description="Helical" evidence="3">
    <location>
        <begin position="279"/>
        <end position="301"/>
    </location>
</feature>
<evidence type="ECO:0000256" key="3">
    <source>
        <dbReference type="SAM" id="Phobius"/>
    </source>
</evidence>
<dbReference type="Pfam" id="PF03323">
    <property type="entry name" value="GerA"/>
    <property type="match status" value="1"/>
</dbReference>
<dbReference type="PIRSF" id="PIRSF005690">
    <property type="entry name" value="GerBA"/>
    <property type="match status" value="1"/>
</dbReference>
<keyword evidence="3" id="KW-1133">Transmembrane helix</keyword>
<evidence type="ECO:0000313" key="4">
    <source>
        <dbReference type="EMBL" id="MBC2398466.1"/>
    </source>
</evidence>
<dbReference type="RefSeq" id="WP_173680382.1">
    <property type="nucleotide sequence ID" value="NZ_JAAZWO010000014.1"/>
</dbReference>
<evidence type="ECO:0000256" key="2">
    <source>
        <dbReference type="ARBA" id="ARBA00023136"/>
    </source>
</evidence>
<evidence type="ECO:0000256" key="1">
    <source>
        <dbReference type="ARBA" id="ARBA00005278"/>
    </source>
</evidence>
<gene>
    <name evidence="4" type="ORF">HGG79_11885</name>
</gene>
<protein>
    <submittedName>
        <fullName evidence="4">Spore germination protein</fullName>
    </submittedName>
</protein>
<organism evidence="4 5">
    <name type="scientific">Clostridium tetanomorphum</name>
    <dbReference type="NCBI Taxonomy" id="1553"/>
    <lineage>
        <taxon>Bacteria</taxon>
        <taxon>Bacillati</taxon>
        <taxon>Bacillota</taxon>
        <taxon>Clostridia</taxon>
        <taxon>Eubacteriales</taxon>
        <taxon>Clostridiaceae</taxon>
        <taxon>Clostridium</taxon>
    </lineage>
</organism>
<keyword evidence="5" id="KW-1185">Reference proteome</keyword>
<accession>A0A923EB64</accession>
<keyword evidence="2 3" id="KW-0472">Membrane</keyword>
<dbReference type="InterPro" id="IPR050768">
    <property type="entry name" value="UPF0353/GerABKA_families"/>
</dbReference>
<dbReference type="InterPro" id="IPR004995">
    <property type="entry name" value="Spore_Ger"/>
</dbReference>
<proteinExistence type="inferred from homology"/>
<dbReference type="PANTHER" id="PTHR22550">
    <property type="entry name" value="SPORE GERMINATION PROTEIN"/>
    <property type="match status" value="1"/>
</dbReference>
<dbReference type="PANTHER" id="PTHR22550:SF5">
    <property type="entry name" value="LEUCINE ZIPPER PROTEIN 4"/>
    <property type="match status" value="1"/>
</dbReference>
<dbReference type="AlphaFoldDB" id="A0A923EB64"/>
<dbReference type="EMBL" id="JAAZWO010000014">
    <property type="protein sequence ID" value="MBC2398466.1"/>
    <property type="molecule type" value="Genomic_DNA"/>
</dbReference>
<dbReference type="Proteomes" id="UP000563151">
    <property type="component" value="Unassembled WGS sequence"/>
</dbReference>
<reference evidence="4 5" key="1">
    <citation type="submission" date="2020-04" db="EMBL/GenBank/DDBJ databases">
        <title>Genomic insights into acetone-butanol-ethanol (ABE) fermentation by sequencing solventogenic clostridia strains.</title>
        <authorList>
            <person name="Brown S."/>
        </authorList>
    </citation>
    <scope>NUCLEOTIDE SEQUENCE [LARGE SCALE GENOMIC DNA]</scope>
    <source>
        <strain evidence="4 5">DJ011</strain>
    </source>
</reference>
<comment type="similarity">
    <text evidence="1">Belongs to the GerABKA family.</text>
</comment>
<evidence type="ECO:0000313" key="5">
    <source>
        <dbReference type="Proteomes" id="UP000563151"/>
    </source>
</evidence>
<keyword evidence="3" id="KW-0812">Transmembrane</keyword>
<dbReference type="GO" id="GO:0016020">
    <property type="term" value="C:membrane"/>
    <property type="evidence" value="ECO:0007669"/>
    <property type="project" value="InterPro"/>
</dbReference>
<dbReference type="GO" id="GO:0009847">
    <property type="term" value="P:spore germination"/>
    <property type="evidence" value="ECO:0007669"/>
    <property type="project" value="InterPro"/>
</dbReference>